<sequence length="41" mass="4875">MGDIFMSVVKRCLELIINVVREGFIKNFYRCIILINFKLKP</sequence>
<name>A0A6V7XA17_MELEN</name>
<dbReference type="Proteomes" id="UP000580250">
    <property type="component" value="Unassembled WGS sequence"/>
</dbReference>
<evidence type="ECO:0000313" key="1">
    <source>
        <dbReference type="EMBL" id="CAD2196186.1"/>
    </source>
</evidence>
<reference evidence="1 2" key="1">
    <citation type="submission" date="2020-08" db="EMBL/GenBank/DDBJ databases">
        <authorList>
            <person name="Koutsovoulos G."/>
            <person name="Danchin GJ E."/>
        </authorList>
    </citation>
    <scope>NUCLEOTIDE SEQUENCE [LARGE SCALE GENOMIC DNA]</scope>
</reference>
<organism evidence="1 2">
    <name type="scientific">Meloidogyne enterolobii</name>
    <name type="common">Root-knot nematode worm</name>
    <name type="synonym">Meloidogyne mayaguensis</name>
    <dbReference type="NCBI Taxonomy" id="390850"/>
    <lineage>
        <taxon>Eukaryota</taxon>
        <taxon>Metazoa</taxon>
        <taxon>Ecdysozoa</taxon>
        <taxon>Nematoda</taxon>
        <taxon>Chromadorea</taxon>
        <taxon>Rhabditida</taxon>
        <taxon>Tylenchina</taxon>
        <taxon>Tylenchomorpha</taxon>
        <taxon>Tylenchoidea</taxon>
        <taxon>Meloidogynidae</taxon>
        <taxon>Meloidogyninae</taxon>
        <taxon>Meloidogyne</taxon>
    </lineage>
</organism>
<comment type="caution">
    <text evidence="1">The sequence shown here is derived from an EMBL/GenBank/DDBJ whole genome shotgun (WGS) entry which is preliminary data.</text>
</comment>
<dbReference type="AlphaFoldDB" id="A0A6V7XA17"/>
<evidence type="ECO:0000313" key="2">
    <source>
        <dbReference type="Proteomes" id="UP000580250"/>
    </source>
</evidence>
<gene>
    <name evidence="1" type="ORF">MENT_LOCUS49337</name>
</gene>
<protein>
    <submittedName>
        <fullName evidence="1">Uncharacterized protein</fullName>
    </submittedName>
</protein>
<dbReference type="EMBL" id="CAJEWN010001287">
    <property type="protein sequence ID" value="CAD2196186.1"/>
    <property type="molecule type" value="Genomic_DNA"/>
</dbReference>
<accession>A0A6V7XA17</accession>
<proteinExistence type="predicted"/>